<reference evidence="4" key="1">
    <citation type="submission" date="2024-03" db="EMBL/GenBank/DDBJ databases">
        <title>WGS assembly of Saponaria officinalis var. Norfolk2.</title>
        <authorList>
            <person name="Jenkins J."/>
            <person name="Shu S."/>
            <person name="Grimwood J."/>
            <person name="Barry K."/>
            <person name="Goodstein D."/>
            <person name="Schmutz J."/>
            <person name="Leebens-Mack J."/>
            <person name="Osbourn A."/>
        </authorList>
    </citation>
    <scope>NUCLEOTIDE SEQUENCE [LARGE SCALE GENOMIC DNA]</scope>
    <source>
        <strain evidence="4">JIC</strain>
    </source>
</reference>
<comment type="caution">
    <text evidence="4">The sequence shown here is derived from an EMBL/GenBank/DDBJ whole genome shotgun (WGS) entry which is preliminary data.</text>
</comment>
<comment type="similarity">
    <text evidence="1">Belongs to the plant acyltransferase family.</text>
</comment>
<dbReference type="InterPro" id="IPR050898">
    <property type="entry name" value="Plant_acyltransferase"/>
</dbReference>
<keyword evidence="5" id="KW-1185">Reference proteome</keyword>
<dbReference type="InterPro" id="IPR023213">
    <property type="entry name" value="CAT-like_dom_sf"/>
</dbReference>
<dbReference type="EMBL" id="JBDFQZ010000010">
    <property type="protein sequence ID" value="KAK9683460.1"/>
    <property type="molecule type" value="Genomic_DNA"/>
</dbReference>
<dbReference type="SUPFAM" id="SSF52777">
    <property type="entry name" value="CoA-dependent acyltransferases"/>
    <property type="match status" value="1"/>
</dbReference>
<keyword evidence="2" id="KW-0808">Transferase</keyword>
<proteinExistence type="inferred from homology"/>
<organism evidence="4 5">
    <name type="scientific">Saponaria officinalis</name>
    <name type="common">Common soapwort</name>
    <name type="synonym">Lychnis saponaria</name>
    <dbReference type="NCBI Taxonomy" id="3572"/>
    <lineage>
        <taxon>Eukaryota</taxon>
        <taxon>Viridiplantae</taxon>
        <taxon>Streptophyta</taxon>
        <taxon>Embryophyta</taxon>
        <taxon>Tracheophyta</taxon>
        <taxon>Spermatophyta</taxon>
        <taxon>Magnoliopsida</taxon>
        <taxon>eudicotyledons</taxon>
        <taxon>Gunneridae</taxon>
        <taxon>Pentapetalae</taxon>
        <taxon>Caryophyllales</taxon>
        <taxon>Caryophyllaceae</taxon>
        <taxon>Caryophylleae</taxon>
        <taxon>Saponaria</taxon>
    </lineage>
</organism>
<evidence type="ECO:0000313" key="4">
    <source>
        <dbReference type="EMBL" id="KAK9683460.1"/>
    </source>
</evidence>
<dbReference type="GO" id="GO:0016746">
    <property type="term" value="F:acyltransferase activity"/>
    <property type="evidence" value="ECO:0007669"/>
    <property type="project" value="UniProtKB-KW"/>
</dbReference>
<protein>
    <submittedName>
        <fullName evidence="4">Uncharacterized protein</fullName>
    </submittedName>
</protein>
<dbReference type="Gene3D" id="3.30.559.10">
    <property type="entry name" value="Chloramphenicol acetyltransferase-like domain"/>
    <property type="match status" value="2"/>
</dbReference>
<dbReference type="Proteomes" id="UP001443914">
    <property type="component" value="Unassembled WGS sequence"/>
</dbReference>
<sequence>MGSYSNNNNINQVKEATIITPSDPTPNTTLTLSTLDSQTFLCFTVEYLLVYPPSATLSPTQFLTRLKTALGRALVQYYPLAGRVVSSPGRALQLVCRAQGVVFVEAVSGFGLSDFERAPRHVEEWRELMWVHVDDVLKGAPVLVVQLTWLADGAVGVAFGFNHVVCDGIGAAEFINCFGDLTRGLNSGGGPRPVWDRHLLDPSPNSKPKSQVNLSGHPEFIRVMDHCGFLSKFTSEQLVPISSVFSKVHINHLKKQANNISATRKFTTFDVISAHIWRSWAESLKLPSTQTIKLLFSINIRDRIKPGLPSGFYGNGFVLGCAQTTVKDVTEKGLGYVSELIMRAKERVDDKYVREVIELVNGNKRSPDLMGVLILTQWSRLGLERVDFGLGKPAHVGPICSDKYCLLLPVQNQRDALRVMLAVPNYAVDFYQHLLVKPFSSILN</sequence>
<evidence type="ECO:0000256" key="3">
    <source>
        <dbReference type="ARBA" id="ARBA00023315"/>
    </source>
</evidence>
<dbReference type="AlphaFoldDB" id="A0AAW1I201"/>
<dbReference type="PANTHER" id="PTHR31147:SF1">
    <property type="entry name" value="ACYL TRANSFERASE 4"/>
    <property type="match status" value="1"/>
</dbReference>
<name>A0AAW1I201_SAPOF</name>
<dbReference type="Pfam" id="PF02458">
    <property type="entry name" value="Transferase"/>
    <property type="match status" value="1"/>
</dbReference>
<evidence type="ECO:0000256" key="2">
    <source>
        <dbReference type="ARBA" id="ARBA00022679"/>
    </source>
</evidence>
<evidence type="ECO:0000313" key="5">
    <source>
        <dbReference type="Proteomes" id="UP001443914"/>
    </source>
</evidence>
<keyword evidence="3" id="KW-0012">Acyltransferase</keyword>
<evidence type="ECO:0000256" key="1">
    <source>
        <dbReference type="ARBA" id="ARBA00009861"/>
    </source>
</evidence>
<dbReference type="PANTHER" id="PTHR31147">
    <property type="entry name" value="ACYL TRANSFERASE 4"/>
    <property type="match status" value="1"/>
</dbReference>
<accession>A0AAW1I201</accession>
<gene>
    <name evidence="4" type="ORF">RND81_10G142600</name>
</gene>